<evidence type="ECO:0000256" key="4">
    <source>
        <dbReference type="ARBA" id="ARBA00022490"/>
    </source>
</evidence>
<evidence type="ECO:0000313" key="9">
    <source>
        <dbReference type="EMBL" id="KAJ6639231.1"/>
    </source>
</evidence>
<dbReference type="GO" id="GO:0030942">
    <property type="term" value="F:endoplasmic reticulum signal peptide binding"/>
    <property type="evidence" value="ECO:0007669"/>
    <property type="project" value="UniProtKB-UniRule"/>
</dbReference>
<accession>A0A9Q0MWE9</accession>
<sequence>MVLLNNEELTLLTSRARNGSFTVTFKRYDGRDKPTPREGKPPLPISEYRCLIRAQSKSKKLSTVVNQNEILKFMEAYGKVMKTSMDGLKKVKKPKTKSKVAHG</sequence>
<dbReference type="GO" id="GO:0005786">
    <property type="term" value="C:signal recognition particle, endoplasmic reticulum targeting"/>
    <property type="evidence" value="ECO:0007669"/>
    <property type="project" value="UniProtKB-UniRule"/>
</dbReference>
<keyword evidence="5 8" id="KW-0694">RNA-binding</keyword>
<evidence type="ECO:0000256" key="8">
    <source>
        <dbReference type="RuleBase" id="RU368100"/>
    </source>
</evidence>
<dbReference type="PANTHER" id="PTHR12013">
    <property type="entry name" value="SIGNAL RECOGNITION PARTICLE 14 KD PROTEIN"/>
    <property type="match status" value="1"/>
</dbReference>
<dbReference type="GO" id="GO:0006614">
    <property type="term" value="P:SRP-dependent cotranslational protein targeting to membrane"/>
    <property type="evidence" value="ECO:0007669"/>
    <property type="project" value="UniProtKB-UniRule"/>
</dbReference>
<dbReference type="AlphaFoldDB" id="A0A9Q0MWE9"/>
<dbReference type="OrthoDB" id="19209at2759"/>
<reference evidence="9" key="1">
    <citation type="submission" date="2022-07" db="EMBL/GenBank/DDBJ databases">
        <authorList>
            <person name="Trinca V."/>
            <person name="Uliana J.V.C."/>
            <person name="Torres T.T."/>
            <person name="Ward R.J."/>
            <person name="Monesi N."/>
        </authorList>
    </citation>
    <scope>NUCLEOTIDE SEQUENCE</scope>
    <source>
        <strain evidence="9">HSMRA1968</strain>
        <tissue evidence="9">Whole embryos</tissue>
    </source>
</reference>
<evidence type="ECO:0000256" key="3">
    <source>
        <dbReference type="ARBA" id="ARBA00017926"/>
    </source>
</evidence>
<name>A0A9Q0MWE9_9DIPT</name>
<dbReference type="SUPFAM" id="SSF54762">
    <property type="entry name" value="Signal recognition particle alu RNA binding heterodimer, SRP9/14"/>
    <property type="match status" value="1"/>
</dbReference>
<keyword evidence="10" id="KW-1185">Reference proteome</keyword>
<evidence type="ECO:0000256" key="2">
    <source>
        <dbReference type="ARBA" id="ARBA00010349"/>
    </source>
</evidence>
<proteinExistence type="inferred from homology"/>
<comment type="caution">
    <text evidence="9">The sequence shown here is derived from an EMBL/GenBank/DDBJ whole genome shotgun (WGS) entry which is preliminary data.</text>
</comment>
<dbReference type="GO" id="GO:0008312">
    <property type="term" value="F:7S RNA binding"/>
    <property type="evidence" value="ECO:0007669"/>
    <property type="project" value="UniProtKB-UniRule"/>
</dbReference>
<comment type="subcellular location">
    <subcellularLocation>
        <location evidence="1 8">Cytoplasm</location>
    </subcellularLocation>
</comment>
<evidence type="ECO:0000256" key="1">
    <source>
        <dbReference type="ARBA" id="ARBA00004496"/>
    </source>
</evidence>
<organism evidence="9 10">
    <name type="scientific">Pseudolycoriella hygida</name>
    <dbReference type="NCBI Taxonomy" id="35572"/>
    <lineage>
        <taxon>Eukaryota</taxon>
        <taxon>Metazoa</taxon>
        <taxon>Ecdysozoa</taxon>
        <taxon>Arthropoda</taxon>
        <taxon>Hexapoda</taxon>
        <taxon>Insecta</taxon>
        <taxon>Pterygota</taxon>
        <taxon>Neoptera</taxon>
        <taxon>Endopterygota</taxon>
        <taxon>Diptera</taxon>
        <taxon>Nematocera</taxon>
        <taxon>Sciaroidea</taxon>
        <taxon>Sciaridae</taxon>
        <taxon>Pseudolycoriella</taxon>
    </lineage>
</organism>
<keyword evidence="7 8" id="KW-0687">Ribonucleoprotein</keyword>
<comment type="similarity">
    <text evidence="2 8">Belongs to the SRP14 family.</text>
</comment>
<evidence type="ECO:0000256" key="5">
    <source>
        <dbReference type="ARBA" id="ARBA00022884"/>
    </source>
</evidence>
<gene>
    <name evidence="9" type="primary">SRP14</name>
    <name evidence="9" type="ORF">Bhyg_11973</name>
</gene>
<dbReference type="Pfam" id="PF02290">
    <property type="entry name" value="SRP14"/>
    <property type="match status" value="1"/>
</dbReference>
<evidence type="ECO:0000256" key="6">
    <source>
        <dbReference type="ARBA" id="ARBA00023135"/>
    </source>
</evidence>
<evidence type="ECO:0000313" key="10">
    <source>
        <dbReference type="Proteomes" id="UP001151699"/>
    </source>
</evidence>
<keyword evidence="4 8" id="KW-0963">Cytoplasm</keyword>
<keyword evidence="6 8" id="KW-0733">Signal recognition particle</keyword>
<dbReference type="InterPro" id="IPR009018">
    <property type="entry name" value="Signal_recog_particle_SRP9/14"/>
</dbReference>
<dbReference type="EMBL" id="WJQU01000003">
    <property type="protein sequence ID" value="KAJ6639231.1"/>
    <property type="molecule type" value="Genomic_DNA"/>
</dbReference>
<dbReference type="Proteomes" id="UP001151699">
    <property type="component" value="Chromosome X"/>
</dbReference>
<comment type="subunit">
    <text evidence="8">Heterodimer with SRP9; binds RNA as heterodimer. Component of a signal recognition particle (SRP) complex that consists of a 7SL RNA molecule of 300 nucleotides and six protein subunits: SRP72, SRP68, SRP54, SRP19, SRP14 and SRP9.</text>
</comment>
<comment type="function">
    <text evidence="8">Component of the signal recognition particle (SRP) complex, a ribonucleoprotein complex that mediates the cotranslational targeting of secretory and membrane proteins to the endoplasmic reticulum (ER). SRP9 together with SRP14 and the Alu portion of the SRP RNA, constitutes the elongation arrest domain of SRP. The complex of SRP9 and SRP14 is required for SRP RNA binding.</text>
</comment>
<dbReference type="FunFam" id="3.30.720.10:FF:000003">
    <property type="entry name" value="Signal recognition particle 14"/>
    <property type="match status" value="1"/>
</dbReference>
<dbReference type="InterPro" id="IPR003210">
    <property type="entry name" value="Signal_recog_particle_SRP14"/>
</dbReference>
<dbReference type="Gene3D" id="3.30.720.10">
    <property type="entry name" value="Signal recognition particle alu RNA binding heterodimer, srp9/1"/>
    <property type="match status" value="1"/>
</dbReference>
<evidence type="ECO:0000256" key="7">
    <source>
        <dbReference type="ARBA" id="ARBA00023274"/>
    </source>
</evidence>
<protein>
    <recommendedName>
        <fullName evidence="3 8">Signal recognition particle 14 kDa protein</fullName>
        <shortName evidence="8">SRP14</shortName>
    </recommendedName>
</protein>